<feature type="transmembrane region" description="Helical" evidence="1">
    <location>
        <begin position="34"/>
        <end position="54"/>
    </location>
</feature>
<dbReference type="KEGG" id="mpq:ABA45_07620"/>
<protein>
    <submittedName>
        <fullName evidence="2">Uncharacterized protein</fullName>
    </submittedName>
</protein>
<accession>A0A0H4I034</accession>
<evidence type="ECO:0000256" key="1">
    <source>
        <dbReference type="SAM" id="Phobius"/>
    </source>
</evidence>
<dbReference type="PATRIC" id="fig|330734.3.peg.1600"/>
<keyword evidence="1" id="KW-1133">Transmembrane helix</keyword>
<reference evidence="2 3" key="1">
    <citation type="submission" date="2015-05" db="EMBL/GenBank/DDBJ databases">
        <title>Complete genome of Marinobacter psychrophilus strain 20041T isolated from sea-ice of the Canadian Basin.</title>
        <authorList>
            <person name="Song L."/>
            <person name="Ren L."/>
            <person name="Yu Y."/>
            <person name="Wang X."/>
        </authorList>
    </citation>
    <scope>NUCLEOTIDE SEQUENCE [LARGE SCALE GENOMIC DNA]</scope>
    <source>
        <strain evidence="2 3">20041</strain>
    </source>
</reference>
<dbReference type="AlphaFoldDB" id="A0A0H4I034"/>
<keyword evidence="1" id="KW-0812">Transmembrane</keyword>
<sequence length="125" mass="13278">MSRTSIGRWYIGYGLFLIVCGLVGFASNPAAAKTALMSGATFGILSAVWGFWLLKGGRWPALIAAGLTTLLLCATFSWRSTMSWQAYADGEPKLFAASLITVMLIGSAASIIQLLRSSKAVLQTP</sequence>
<dbReference type="RefSeq" id="WP_048385076.1">
    <property type="nucleotide sequence ID" value="NZ_CP011494.1"/>
</dbReference>
<feature type="transmembrane region" description="Helical" evidence="1">
    <location>
        <begin position="61"/>
        <end position="79"/>
    </location>
</feature>
<keyword evidence="3" id="KW-1185">Reference proteome</keyword>
<evidence type="ECO:0000313" key="2">
    <source>
        <dbReference type="EMBL" id="AKO52311.1"/>
    </source>
</evidence>
<organism evidence="2 3">
    <name type="scientific">Marinobacter psychrophilus</name>
    <dbReference type="NCBI Taxonomy" id="330734"/>
    <lineage>
        <taxon>Bacteria</taxon>
        <taxon>Pseudomonadati</taxon>
        <taxon>Pseudomonadota</taxon>
        <taxon>Gammaproteobacteria</taxon>
        <taxon>Pseudomonadales</taxon>
        <taxon>Marinobacteraceae</taxon>
        <taxon>Marinobacter</taxon>
    </lineage>
</organism>
<evidence type="ECO:0000313" key="3">
    <source>
        <dbReference type="Proteomes" id="UP000036406"/>
    </source>
</evidence>
<name>A0A0H4I034_9GAMM</name>
<proteinExistence type="predicted"/>
<dbReference type="Proteomes" id="UP000036406">
    <property type="component" value="Chromosome"/>
</dbReference>
<gene>
    <name evidence="2" type="ORF">ABA45_07620</name>
</gene>
<dbReference type="EMBL" id="CP011494">
    <property type="protein sequence ID" value="AKO52311.1"/>
    <property type="molecule type" value="Genomic_DNA"/>
</dbReference>
<keyword evidence="1" id="KW-0472">Membrane</keyword>
<feature type="transmembrane region" description="Helical" evidence="1">
    <location>
        <begin position="9"/>
        <end position="28"/>
    </location>
</feature>
<feature type="transmembrane region" description="Helical" evidence="1">
    <location>
        <begin position="94"/>
        <end position="115"/>
    </location>
</feature>